<dbReference type="InterPro" id="IPR045864">
    <property type="entry name" value="aa-tRNA-synth_II/BPL/LPL"/>
</dbReference>
<evidence type="ECO:0000256" key="4">
    <source>
        <dbReference type="ARBA" id="ARBA00023267"/>
    </source>
</evidence>
<feature type="domain" description="BPL/LPL catalytic" evidence="7">
    <location>
        <begin position="128"/>
        <end position="313"/>
    </location>
</feature>
<dbReference type="SUPFAM" id="SSF55681">
    <property type="entry name" value="Class II aaRS and biotin synthetases"/>
    <property type="match status" value="1"/>
</dbReference>
<reference evidence="8 9" key="1">
    <citation type="submission" date="2022-01" db="EMBL/GenBank/DDBJ databases">
        <title>Identification and Characterization of Corynebacterium sp.</title>
        <authorList>
            <person name="Luo Q."/>
            <person name="Qu P."/>
            <person name="Chen Q."/>
        </authorList>
    </citation>
    <scope>NUCLEOTIDE SEQUENCE [LARGE SCALE GENOMIC DNA]</scope>
    <source>
        <strain evidence="8 9">MC-12</strain>
    </source>
</reference>
<evidence type="ECO:0000256" key="3">
    <source>
        <dbReference type="ARBA" id="ARBA00022840"/>
    </source>
</evidence>
<feature type="region of interest" description="Disordered" evidence="6">
    <location>
        <begin position="1"/>
        <end position="128"/>
    </location>
</feature>
<dbReference type="Pfam" id="PF03099">
    <property type="entry name" value="BPL_LplA_LipB"/>
    <property type="match status" value="1"/>
</dbReference>
<dbReference type="PANTHER" id="PTHR12835">
    <property type="entry name" value="BIOTIN PROTEIN LIGASE"/>
    <property type="match status" value="1"/>
</dbReference>
<name>A0ABS9HJE7_9CORY</name>
<dbReference type="Gene3D" id="2.30.30.100">
    <property type="match status" value="1"/>
</dbReference>
<evidence type="ECO:0000313" key="8">
    <source>
        <dbReference type="EMBL" id="MCF6772965.1"/>
    </source>
</evidence>
<dbReference type="PROSITE" id="PS51733">
    <property type="entry name" value="BPL_LPL_CATALYTIC"/>
    <property type="match status" value="1"/>
</dbReference>
<keyword evidence="2" id="KW-0547">Nucleotide-binding</keyword>
<dbReference type="Gene3D" id="3.30.930.10">
    <property type="entry name" value="Bira Bifunctional Protein, Domain 2"/>
    <property type="match status" value="1"/>
</dbReference>
<dbReference type="InterPro" id="IPR008988">
    <property type="entry name" value="Transcriptional_repressor_C"/>
</dbReference>
<dbReference type="RefSeq" id="WP_052722168.1">
    <property type="nucleotide sequence ID" value="NZ_JAGSOA010000001.1"/>
</dbReference>
<protein>
    <recommendedName>
        <fullName evidence="5">biotin--[biotin carboxyl-carrier protein] ligase</fullName>
        <ecNumber evidence="5">6.3.4.15</ecNumber>
    </recommendedName>
</protein>
<dbReference type="NCBIfam" id="TIGR00121">
    <property type="entry name" value="birA_ligase"/>
    <property type="match status" value="1"/>
</dbReference>
<keyword evidence="1 8" id="KW-0436">Ligase</keyword>
<evidence type="ECO:0000313" key="9">
    <source>
        <dbReference type="Proteomes" id="UP001200604"/>
    </source>
</evidence>
<evidence type="ECO:0000256" key="2">
    <source>
        <dbReference type="ARBA" id="ARBA00022741"/>
    </source>
</evidence>
<feature type="compositionally biased region" description="Basic and acidic residues" evidence="6">
    <location>
        <begin position="1"/>
        <end position="20"/>
    </location>
</feature>
<dbReference type="InterPro" id="IPR003142">
    <property type="entry name" value="BPL_C"/>
</dbReference>
<dbReference type="InterPro" id="IPR004143">
    <property type="entry name" value="BPL_LPL_catalytic"/>
</dbReference>
<gene>
    <name evidence="8" type="ORF">L3H44_00830</name>
</gene>
<accession>A0ABS9HJE7</accession>
<dbReference type="EMBL" id="JAKJKU010000001">
    <property type="protein sequence ID" value="MCF6772965.1"/>
    <property type="molecule type" value="Genomic_DNA"/>
</dbReference>
<keyword evidence="9" id="KW-1185">Reference proteome</keyword>
<organism evidence="8 9">
    <name type="scientific">Corynebacterium parakroppenstedtii</name>
    <dbReference type="NCBI Taxonomy" id="2828363"/>
    <lineage>
        <taxon>Bacteria</taxon>
        <taxon>Bacillati</taxon>
        <taxon>Actinomycetota</taxon>
        <taxon>Actinomycetes</taxon>
        <taxon>Mycobacteriales</taxon>
        <taxon>Corynebacteriaceae</taxon>
        <taxon>Corynebacterium</taxon>
    </lineage>
</organism>
<dbReference type="CDD" id="cd16442">
    <property type="entry name" value="BPL"/>
    <property type="match status" value="1"/>
</dbReference>
<keyword evidence="3" id="KW-0067">ATP-binding</keyword>
<evidence type="ECO:0000256" key="5">
    <source>
        <dbReference type="ARBA" id="ARBA00024227"/>
    </source>
</evidence>
<dbReference type="InterPro" id="IPR004408">
    <property type="entry name" value="Biotin_CoA_COase_ligase"/>
</dbReference>
<dbReference type="Pfam" id="PF02237">
    <property type="entry name" value="BPL_C"/>
    <property type="match status" value="1"/>
</dbReference>
<evidence type="ECO:0000259" key="7">
    <source>
        <dbReference type="PROSITE" id="PS51733"/>
    </source>
</evidence>
<evidence type="ECO:0000256" key="1">
    <source>
        <dbReference type="ARBA" id="ARBA00022598"/>
    </source>
</evidence>
<evidence type="ECO:0000256" key="6">
    <source>
        <dbReference type="SAM" id="MobiDB-lite"/>
    </source>
</evidence>
<feature type="compositionally biased region" description="Low complexity" evidence="6">
    <location>
        <begin position="94"/>
        <end position="103"/>
    </location>
</feature>
<dbReference type="GeneID" id="92726401"/>
<dbReference type="SUPFAM" id="SSF50037">
    <property type="entry name" value="C-terminal domain of transcriptional repressors"/>
    <property type="match status" value="1"/>
</dbReference>
<sequence length="383" mass="40060">MTHDDKHRNNDDTGDDRRDAQGAGGDPSAKGAQVPPGKWSDGGDPSAKGAQVPPGKWSGEGDASAKGAQVPPGTWSGAGNASAKGAQVPPGKWSEGSQGSSGEQDNRTDTTSPNDNESENAGVRPPLDHERVVKALREQGWNDVAIVESTGSTNTDLHAAARTLPDLSVLIAEEQVSGRGRLGRAWSAPRHSQVTLSVLLRPEVPPTKLGLLPLLTGVAVADTVRSYGIDARVKWPNDILVRGDKMCGILAEAVSMSDNPTVVVGFGLNIDLTKAELPIDKATSFALEGKHVDRTEVTIAVLGSLLERQRQWRNAGGSASSFIDDYKSVSATLNESVSAGLPDGGKLTGTAVDISDAGELLIRDARGQIHTVAAGDITHLRYS</sequence>
<dbReference type="GO" id="GO:0004077">
    <property type="term" value="F:biotin--[biotin carboxyl-carrier protein] ligase activity"/>
    <property type="evidence" value="ECO:0007669"/>
    <property type="project" value="UniProtKB-EC"/>
</dbReference>
<keyword evidence="4" id="KW-0092">Biotin</keyword>
<proteinExistence type="predicted"/>
<dbReference type="Proteomes" id="UP001200604">
    <property type="component" value="Unassembled WGS sequence"/>
</dbReference>
<comment type="caution">
    <text evidence="8">The sequence shown here is derived from an EMBL/GenBank/DDBJ whole genome shotgun (WGS) entry which is preliminary data.</text>
</comment>
<dbReference type="EC" id="6.3.4.15" evidence="5"/>
<dbReference type="PANTHER" id="PTHR12835:SF5">
    <property type="entry name" value="BIOTIN--PROTEIN LIGASE"/>
    <property type="match status" value="1"/>
</dbReference>